<evidence type="ECO:0000256" key="3">
    <source>
        <dbReference type="ARBA" id="ARBA00021310"/>
    </source>
</evidence>
<dbReference type="GO" id="GO:0043590">
    <property type="term" value="C:bacterial nucleoid"/>
    <property type="evidence" value="ECO:0007669"/>
    <property type="project" value="TreeGrafter"/>
</dbReference>
<dbReference type="SUPFAM" id="SSF50249">
    <property type="entry name" value="Nucleic acid-binding proteins"/>
    <property type="match status" value="1"/>
</dbReference>
<reference evidence="10 11" key="1">
    <citation type="submission" date="2018-07" db="EMBL/GenBank/DDBJ databases">
        <title>Halioglobus sp. genome submission.</title>
        <authorList>
            <person name="Ye M.-Q."/>
            <person name="Du Z.-J."/>
        </authorList>
    </citation>
    <scope>NUCLEOTIDE SEQUENCE [LARGE SCALE GENOMIC DNA]</scope>
    <source>
        <strain evidence="10 11">U0301</strain>
    </source>
</reference>
<dbReference type="PANTHER" id="PTHR33991:SF1">
    <property type="entry name" value="DNA REPAIR PROTEIN RECO"/>
    <property type="match status" value="1"/>
</dbReference>
<evidence type="ECO:0000313" key="11">
    <source>
        <dbReference type="Proteomes" id="UP000265509"/>
    </source>
</evidence>
<dbReference type="Pfam" id="PF11967">
    <property type="entry name" value="RecO_N"/>
    <property type="match status" value="1"/>
</dbReference>
<dbReference type="InterPro" id="IPR012340">
    <property type="entry name" value="NA-bd_OB-fold"/>
</dbReference>
<dbReference type="OrthoDB" id="9804792at2"/>
<dbReference type="GO" id="GO:0006302">
    <property type="term" value="P:double-strand break repair"/>
    <property type="evidence" value="ECO:0007669"/>
    <property type="project" value="TreeGrafter"/>
</dbReference>
<dbReference type="SUPFAM" id="SSF57863">
    <property type="entry name" value="ArfGap/RecO-like zinc finger"/>
    <property type="match status" value="1"/>
</dbReference>
<sequence length="243" mass="26598">MRVHLQPAYILHRRPYRDSSLILEVFCAEHGRLSLVSKGARRRSRGGSSSALLQPFVPLLLSFSGRSEMKTLTQLEAAGPPFALRGERLFSGMYLNELLVRLLHRHDPHPRLFARYGNALAELSAEGGIEATLRRFELGLLDELGYHLSLAEDGLSGEGLEPGGWYHYEPDHGLVPGMPGTDPARPAYAGADLLALARGEFDGPASATARRLLRQVLALHLGDAPLKSRDLFRGRHPGAGEGK</sequence>
<dbReference type="InterPro" id="IPR042242">
    <property type="entry name" value="RecO_C"/>
</dbReference>
<evidence type="ECO:0000256" key="8">
    <source>
        <dbReference type="HAMAP-Rule" id="MF_00201"/>
    </source>
</evidence>
<gene>
    <name evidence="8 10" type="primary">recO</name>
    <name evidence="10" type="ORF">DWB85_12135</name>
</gene>
<dbReference type="NCBIfam" id="TIGR00613">
    <property type="entry name" value="reco"/>
    <property type="match status" value="1"/>
</dbReference>
<evidence type="ECO:0000256" key="5">
    <source>
        <dbReference type="ARBA" id="ARBA00023172"/>
    </source>
</evidence>
<evidence type="ECO:0000256" key="4">
    <source>
        <dbReference type="ARBA" id="ARBA00022763"/>
    </source>
</evidence>
<keyword evidence="5 8" id="KW-0233">DNA recombination</keyword>
<keyword evidence="11" id="KW-1185">Reference proteome</keyword>
<dbReference type="GO" id="GO:0006310">
    <property type="term" value="P:DNA recombination"/>
    <property type="evidence" value="ECO:0007669"/>
    <property type="project" value="UniProtKB-UniRule"/>
</dbReference>
<comment type="function">
    <text evidence="1 8">Involved in DNA repair and RecF pathway recombination.</text>
</comment>
<dbReference type="RefSeq" id="WP_117954965.1">
    <property type="nucleotide sequence ID" value="NZ_QRAN01000012.1"/>
</dbReference>
<dbReference type="InterPro" id="IPR037278">
    <property type="entry name" value="ARFGAP/RecO"/>
</dbReference>
<dbReference type="Gene3D" id="1.20.1440.120">
    <property type="entry name" value="Recombination protein O, C-terminal domain"/>
    <property type="match status" value="1"/>
</dbReference>
<evidence type="ECO:0000256" key="2">
    <source>
        <dbReference type="ARBA" id="ARBA00007452"/>
    </source>
</evidence>
<accession>A0A3L7E058</accession>
<dbReference type="InterPro" id="IPR003717">
    <property type="entry name" value="RecO"/>
</dbReference>
<feature type="domain" description="DNA replication/recombination mediator RecO N-terminal" evidence="9">
    <location>
        <begin position="1"/>
        <end position="78"/>
    </location>
</feature>
<dbReference type="Proteomes" id="UP000265509">
    <property type="component" value="Unassembled WGS sequence"/>
</dbReference>
<evidence type="ECO:0000259" key="9">
    <source>
        <dbReference type="Pfam" id="PF11967"/>
    </source>
</evidence>
<comment type="similarity">
    <text evidence="2 8">Belongs to the RecO family.</text>
</comment>
<dbReference type="Gene3D" id="2.40.50.140">
    <property type="entry name" value="Nucleic acid-binding proteins"/>
    <property type="match status" value="1"/>
</dbReference>
<proteinExistence type="inferred from homology"/>
<dbReference type="EMBL" id="QRAN01000012">
    <property type="protein sequence ID" value="RLQ21502.1"/>
    <property type="molecule type" value="Genomic_DNA"/>
</dbReference>
<comment type="caution">
    <text evidence="10">The sequence shown here is derived from an EMBL/GenBank/DDBJ whole genome shotgun (WGS) entry which is preliminary data.</text>
</comment>
<dbReference type="HAMAP" id="MF_00201">
    <property type="entry name" value="RecO"/>
    <property type="match status" value="1"/>
</dbReference>
<evidence type="ECO:0000256" key="1">
    <source>
        <dbReference type="ARBA" id="ARBA00003065"/>
    </source>
</evidence>
<protein>
    <recommendedName>
        <fullName evidence="3 8">DNA repair protein RecO</fullName>
    </recommendedName>
    <alternativeName>
        <fullName evidence="7 8">Recombination protein O</fullName>
    </alternativeName>
</protein>
<evidence type="ECO:0000256" key="7">
    <source>
        <dbReference type="ARBA" id="ARBA00033409"/>
    </source>
</evidence>
<dbReference type="AlphaFoldDB" id="A0A3L7E058"/>
<dbReference type="PANTHER" id="PTHR33991">
    <property type="entry name" value="DNA REPAIR PROTEIN RECO"/>
    <property type="match status" value="1"/>
</dbReference>
<keyword evidence="6 8" id="KW-0234">DNA repair</keyword>
<evidence type="ECO:0000256" key="6">
    <source>
        <dbReference type="ARBA" id="ARBA00023204"/>
    </source>
</evidence>
<organism evidence="10 11">
    <name type="scientific">Seongchinamella sediminis</name>
    <dbReference type="NCBI Taxonomy" id="2283635"/>
    <lineage>
        <taxon>Bacteria</taxon>
        <taxon>Pseudomonadati</taxon>
        <taxon>Pseudomonadota</taxon>
        <taxon>Gammaproteobacteria</taxon>
        <taxon>Cellvibrionales</taxon>
        <taxon>Halieaceae</taxon>
        <taxon>Seongchinamella</taxon>
    </lineage>
</organism>
<name>A0A3L7E058_9GAMM</name>
<dbReference type="InterPro" id="IPR022572">
    <property type="entry name" value="DNA_rep/recomb_RecO_N"/>
</dbReference>
<keyword evidence="4 8" id="KW-0227">DNA damage</keyword>
<evidence type="ECO:0000313" key="10">
    <source>
        <dbReference type="EMBL" id="RLQ21502.1"/>
    </source>
</evidence>
<dbReference type="Pfam" id="PF02565">
    <property type="entry name" value="RecO_C"/>
    <property type="match status" value="1"/>
</dbReference>